<dbReference type="InterPro" id="IPR026888">
    <property type="entry name" value="AcetylCoA_hyd_C"/>
</dbReference>
<dbReference type="AlphaFoldDB" id="A0A645G4I3"/>
<proteinExistence type="predicted"/>
<gene>
    <name evidence="2" type="ORF">SDC9_166420</name>
</gene>
<comment type="caution">
    <text evidence="2">The sequence shown here is derived from an EMBL/GenBank/DDBJ whole genome shotgun (WGS) entry which is preliminary data.</text>
</comment>
<feature type="domain" description="Acetyl-CoA hydrolase/transferase C-terminal" evidence="1">
    <location>
        <begin position="4"/>
        <end position="70"/>
    </location>
</feature>
<dbReference type="InterPro" id="IPR038460">
    <property type="entry name" value="AcetylCoA_hyd_C_sf"/>
</dbReference>
<dbReference type="Pfam" id="PF13336">
    <property type="entry name" value="AcetylCoA_hyd_C"/>
    <property type="match status" value="1"/>
</dbReference>
<sequence length="84" mass="9341">MRVKKDGSLESQISATLPQGSIVSCPRSATHYVVTEYGAVNLKGMSTWERAEKLISIAHPSFRDELIRDAEKMGIWKNTSKISC</sequence>
<dbReference type="EMBL" id="VSSQ01066536">
    <property type="protein sequence ID" value="MPN19054.1"/>
    <property type="molecule type" value="Genomic_DNA"/>
</dbReference>
<dbReference type="EC" id="2.8.3.-" evidence="2"/>
<dbReference type="InterPro" id="IPR046433">
    <property type="entry name" value="ActCoA_hydro"/>
</dbReference>
<organism evidence="2">
    <name type="scientific">bioreactor metagenome</name>
    <dbReference type="NCBI Taxonomy" id="1076179"/>
    <lineage>
        <taxon>unclassified sequences</taxon>
        <taxon>metagenomes</taxon>
        <taxon>ecological metagenomes</taxon>
    </lineage>
</organism>
<evidence type="ECO:0000259" key="1">
    <source>
        <dbReference type="Pfam" id="PF13336"/>
    </source>
</evidence>
<evidence type="ECO:0000313" key="2">
    <source>
        <dbReference type="EMBL" id="MPN19054.1"/>
    </source>
</evidence>
<dbReference type="Gene3D" id="3.40.1080.20">
    <property type="entry name" value="Acetyl-CoA hydrolase/transferase C-terminal domain"/>
    <property type="match status" value="1"/>
</dbReference>
<dbReference type="PANTHER" id="PTHR21432">
    <property type="entry name" value="ACETYL-COA HYDROLASE-RELATED"/>
    <property type="match status" value="1"/>
</dbReference>
<dbReference type="PANTHER" id="PTHR21432:SF20">
    <property type="entry name" value="ACETYL-COA HYDROLASE"/>
    <property type="match status" value="1"/>
</dbReference>
<reference evidence="2" key="1">
    <citation type="submission" date="2019-08" db="EMBL/GenBank/DDBJ databases">
        <authorList>
            <person name="Kucharzyk K."/>
            <person name="Murdoch R.W."/>
            <person name="Higgins S."/>
            <person name="Loffler F."/>
        </authorList>
    </citation>
    <scope>NUCLEOTIDE SEQUENCE</scope>
</reference>
<protein>
    <submittedName>
        <fullName evidence="2">Butanoate coenzyme A-transferase</fullName>
        <ecNumber evidence="2">2.8.3.-</ecNumber>
    </submittedName>
</protein>
<dbReference type="InterPro" id="IPR037171">
    <property type="entry name" value="NagB/RpiA_transferase-like"/>
</dbReference>
<dbReference type="GO" id="GO:0006083">
    <property type="term" value="P:acetate metabolic process"/>
    <property type="evidence" value="ECO:0007669"/>
    <property type="project" value="InterPro"/>
</dbReference>
<dbReference type="GO" id="GO:0008775">
    <property type="term" value="F:acetate CoA-transferase activity"/>
    <property type="evidence" value="ECO:0007669"/>
    <property type="project" value="InterPro"/>
</dbReference>
<dbReference type="SUPFAM" id="SSF100950">
    <property type="entry name" value="NagB/RpiA/CoA transferase-like"/>
    <property type="match status" value="1"/>
</dbReference>
<dbReference type="PROSITE" id="PS51257">
    <property type="entry name" value="PROKAR_LIPOPROTEIN"/>
    <property type="match status" value="1"/>
</dbReference>
<accession>A0A645G4I3</accession>
<name>A0A645G4I3_9ZZZZ</name>
<keyword evidence="2" id="KW-0808">Transferase</keyword>